<sequence>MMRSGRPGQASSAYPQYGVPAASIPSGATYGNGYGQSDSFASESPSQSYHSTSSVGYGGGYSNGGYSTSAQPPLYSEEGMFKDKPLNSRSRRGAFIQLAKLYAKEPIAWATVAAALFFMLTVHYRGQRNWILRSFEVPTARTLFENYLDSSGKPKPCDEFATSTRGNHAESHELRNQIANLEHEVKLLEKEKKQLKKKQREEHEDAIEHLSSRDYAWKEQVEVLQNATQREAKRAATELFGPGPHHVKFTVILPTDEEEKERNFVVELAPLEIMPHSVHFFLQQVVHGLWNNAWFYLNGPHVLQGGPQAEEDEEELWHLDHQEDDDRAVAMKNFRDMDLEQLAFPEYSEKFPHVKWTLGFTGRPGGPDFYINKIDNRATHGPGGQHQHDLDEYGDPCFAKVVDGFDILDMMFKEPTYHDDHEWGWFFKDPIHIVRAKIMEDAPLKLQVAPESEDHSRKPEKPLKKPKIDHQVDP</sequence>
<organism evidence="3">
    <name type="scientific">Entomoneis paludosa</name>
    <dbReference type="NCBI Taxonomy" id="265537"/>
    <lineage>
        <taxon>Eukaryota</taxon>
        <taxon>Sar</taxon>
        <taxon>Stramenopiles</taxon>
        <taxon>Ochrophyta</taxon>
        <taxon>Bacillariophyta</taxon>
        <taxon>Bacillariophyceae</taxon>
        <taxon>Bacillariophycidae</taxon>
        <taxon>Entomoneidaceae</taxon>
        <taxon>Entomoneis</taxon>
    </lineage>
</organism>
<evidence type="ECO:0000256" key="1">
    <source>
        <dbReference type="SAM" id="Coils"/>
    </source>
</evidence>
<dbReference type="EMBL" id="HBHT01024293">
    <property type="protein sequence ID" value="CAD9975510.1"/>
    <property type="molecule type" value="Transcribed_RNA"/>
</dbReference>
<dbReference type="SUPFAM" id="SSF50891">
    <property type="entry name" value="Cyclophilin-like"/>
    <property type="match status" value="1"/>
</dbReference>
<accession>A0A7S2YGQ9</accession>
<evidence type="ECO:0000313" key="3">
    <source>
        <dbReference type="EMBL" id="CAD9975510.1"/>
    </source>
</evidence>
<feature type="region of interest" description="Disordered" evidence="2">
    <location>
        <begin position="446"/>
        <end position="474"/>
    </location>
</feature>
<gene>
    <name evidence="3" type="ORF">APAL1065_LOCUS16304</name>
</gene>
<proteinExistence type="predicted"/>
<dbReference type="InterPro" id="IPR029000">
    <property type="entry name" value="Cyclophilin-like_dom_sf"/>
</dbReference>
<name>A0A7S2YGQ9_9STRA</name>
<protein>
    <recommendedName>
        <fullName evidence="4">PPIase cyclophilin-type domain-containing protein</fullName>
    </recommendedName>
</protein>
<feature type="compositionally biased region" description="Basic and acidic residues" evidence="2">
    <location>
        <begin position="452"/>
        <end position="474"/>
    </location>
</feature>
<dbReference type="AlphaFoldDB" id="A0A7S2YGQ9"/>
<evidence type="ECO:0008006" key="4">
    <source>
        <dbReference type="Google" id="ProtNLM"/>
    </source>
</evidence>
<feature type="coiled-coil region" evidence="1">
    <location>
        <begin position="171"/>
        <end position="213"/>
    </location>
</feature>
<evidence type="ECO:0000256" key="2">
    <source>
        <dbReference type="SAM" id="MobiDB-lite"/>
    </source>
</evidence>
<keyword evidence="1" id="KW-0175">Coiled coil</keyword>
<reference evidence="3" key="1">
    <citation type="submission" date="2021-01" db="EMBL/GenBank/DDBJ databases">
        <authorList>
            <person name="Corre E."/>
            <person name="Pelletier E."/>
            <person name="Niang G."/>
            <person name="Scheremetjew M."/>
            <person name="Finn R."/>
            <person name="Kale V."/>
            <person name="Holt S."/>
            <person name="Cochrane G."/>
            <person name="Meng A."/>
            <person name="Brown T."/>
            <person name="Cohen L."/>
        </authorList>
    </citation>
    <scope>NUCLEOTIDE SEQUENCE</scope>
    <source>
        <strain evidence="3">CCMP125</strain>
    </source>
</reference>